<dbReference type="EMBL" id="JAWDJW010000009">
    <property type="protein sequence ID" value="KAK3082113.1"/>
    <property type="molecule type" value="Genomic_DNA"/>
</dbReference>
<sequence length="195" mass="22095">MSYSLITSHVAATDVAAYHLRERHYLRQDRKKGAAWTAILKRQTGTASAEYASALLRLGSKCSVCGNTMAQFDNHQVVTINEWGCAVGIRCLYTWLLRAPVQRASFTCPICQMKLFRWEHPFMLLLGFGAHWGKLTVWGKEDEGSVWEEDVVEGEEHDIRTLLEEIVWPDEMLRMLAEYAGGARKSAGCGRERSK</sequence>
<evidence type="ECO:0000313" key="2">
    <source>
        <dbReference type="Proteomes" id="UP001186974"/>
    </source>
</evidence>
<gene>
    <name evidence="1" type="ORF">LTS18_003818</name>
</gene>
<organism evidence="1 2">
    <name type="scientific">Coniosporium uncinatum</name>
    <dbReference type="NCBI Taxonomy" id="93489"/>
    <lineage>
        <taxon>Eukaryota</taxon>
        <taxon>Fungi</taxon>
        <taxon>Dikarya</taxon>
        <taxon>Ascomycota</taxon>
        <taxon>Pezizomycotina</taxon>
        <taxon>Dothideomycetes</taxon>
        <taxon>Dothideomycetes incertae sedis</taxon>
        <taxon>Coniosporium</taxon>
    </lineage>
</organism>
<evidence type="ECO:0000313" key="1">
    <source>
        <dbReference type="EMBL" id="KAK3082113.1"/>
    </source>
</evidence>
<reference evidence="1" key="1">
    <citation type="submission" date="2024-09" db="EMBL/GenBank/DDBJ databases">
        <title>Black Yeasts Isolated from many extreme environments.</title>
        <authorList>
            <person name="Coleine C."/>
            <person name="Stajich J.E."/>
            <person name="Selbmann L."/>
        </authorList>
    </citation>
    <scope>NUCLEOTIDE SEQUENCE</scope>
    <source>
        <strain evidence="1">CCFEE 5737</strain>
    </source>
</reference>
<keyword evidence="2" id="KW-1185">Reference proteome</keyword>
<name>A0ACC3DZ86_9PEZI</name>
<dbReference type="Proteomes" id="UP001186974">
    <property type="component" value="Unassembled WGS sequence"/>
</dbReference>
<protein>
    <submittedName>
        <fullName evidence="1">Uncharacterized protein</fullName>
    </submittedName>
</protein>
<comment type="caution">
    <text evidence="1">The sequence shown here is derived from an EMBL/GenBank/DDBJ whole genome shotgun (WGS) entry which is preliminary data.</text>
</comment>
<proteinExistence type="predicted"/>
<accession>A0ACC3DZ86</accession>